<dbReference type="AlphaFoldDB" id="A0A420IJH6"/>
<comment type="caution">
    <text evidence="1">The sequence shown here is derived from an EMBL/GenBank/DDBJ whole genome shotgun (WGS) entry which is preliminary data.</text>
</comment>
<evidence type="ECO:0000313" key="1">
    <source>
        <dbReference type="EMBL" id="RKF74699.1"/>
    </source>
</evidence>
<reference evidence="1 2" key="1">
    <citation type="journal article" date="2018" name="BMC Genomics">
        <title>Comparative genome analyses reveal sequence features reflecting distinct modes of host-adaptation between dicot and monocot powdery mildew.</title>
        <authorList>
            <person name="Wu Y."/>
            <person name="Ma X."/>
            <person name="Pan Z."/>
            <person name="Kale S.D."/>
            <person name="Song Y."/>
            <person name="King H."/>
            <person name="Zhang Q."/>
            <person name="Presley C."/>
            <person name="Deng X."/>
            <person name="Wei C.I."/>
            <person name="Xiao S."/>
        </authorList>
    </citation>
    <scope>NUCLEOTIDE SEQUENCE [LARGE SCALE GENOMIC DNA]</scope>
    <source>
        <strain evidence="1">UCSC1</strain>
    </source>
</reference>
<protein>
    <submittedName>
        <fullName evidence="1">Uncharacterized protein</fullName>
    </submittedName>
</protein>
<accession>A0A420IJH6</accession>
<name>A0A420IJH6_9PEZI</name>
<proteinExistence type="predicted"/>
<evidence type="ECO:0000313" key="2">
    <source>
        <dbReference type="Proteomes" id="UP000285405"/>
    </source>
</evidence>
<sequence>MINCINIIAIGLLTANPIFENYRTIIFDNEKGFEVRHVKINGDVMTAIKLLDESKVFSETYTDKIVRLCSSDLRHQVLARAFEYVSEAERIAVGVLPKEKSYYSQECLKQIVRRSKTKEPFKFSEFGEMYTFCEPEILNFFITSNLVKLDGYCTCFAPEKQPNYIPDVNELYGSILDANEIPTVTADVPFYNPIQLRRDHGVVIIKDGISYRLYLMGSLLQVVVVATEGNYIHPCFKMMNNGRYIWLPSGPCQNRPSLSGRMQHFNWDVSPMSICAPLHSRND</sequence>
<dbReference type="Proteomes" id="UP000285405">
    <property type="component" value="Unassembled WGS sequence"/>
</dbReference>
<dbReference type="EMBL" id="MCBR01008340">
    <property type="protein sequence ID" value="RKF74699.1"/>
    <property type="molecule type" value="Genomic_DNA"/>
</dbReference>
<organism evidence="1 2">
    <name type="scientific">Golovinomyces cichoracearum</name>
    <dbReference type="NCBI Taxonomy" id="62708"/>
    <lineage>
        <taxon>Eukaryota</taxon>
        <taxon>Fungi</taxon>
        <taxon>Dikarya</taxon>
        <taxon>Ascomycota</taxon>
        <taxon>Pezizomycotina</taxon>
        <taxon>Leotiomycetes</taxon>
        <taxon>Erysiphales</taxon>
        <taxon>Erysiphaceae</taxon>
        <taxon>Golovinomyces</taxon>
    </lineage>
</organism>
<gene>
    <name evidence="1" type="ORF">GcC1_083031</name>
</gene>